<proteinExistence type="inferred from homology"/>
<accession>A0ABU9C057</accession>
<name>A0ABU9C057_9BURK</name>
<evidence type="ECO:0000259" key="4">
    <source>
        <dbReference type="Pfam" id="PF22624"/>
    </source>
</evidence>
<keyword evidence="6" id="KW-1185">Reference proteome</keyword>
<dbReference type="GO" id="GO:0016740">
    <property type="term" value="F:transferase activity"/>
    <property type="evidence" value="ECO:0007669"/>
    <property type="project" value="UniProtKB-KW"/>
</dbReference>
<dbReference type="InterPro" id="IPR055066">
    <property type="entry name" value="AASDHPPT_N"/>
</dbReference>
<dbReference type="PANTHER" id="PTHR12215:SF10">
    <property type="entry name" value="L-AMINOADIPATE-SEMIALDEHYDE DEHYDROGENASE-PHOSPHOPANTETHEINYL TRANSFERASE"/>
    <property type="match status" value="1"/>
</dbReference>
<dbReference type="PANTHER" id="PTHR12215">
    <property type="entry name" value="PHOSPHOPANTETHEINE TRANSFERASE"/>
    <property type="match status" value="1"/>
</dbReference>
<dbReference type="InterPro" id="IPR008278">
    <property type="entry name" value="4-PPantetheinyl_Trfase_dom"/>
</dbReference>
<comment type="similarity">
    <text evidence="1">Belongs to the P-Pant transferase superfamily. Gsp/Sfp/HetI/AcpT family.</text>
</comment>
<reference evidence="5 6" key="1">
    <citation type="submission" date="2024-04" db="EMBL/GenBank/DDBJ databases">
        <title>Novel species of the genus Ideonella isolated from streams.</title>
        <authorList>
            <person name="Lu H."/>
        </authorList>
    </citation>
    <scope>NUCLEOTIDE SEQUENCE [LARGE SCALE GENOMIC DNA]</scope>
    <source>
        <strain evidence="5 6">DXS29W</strain>
    </source>
</reference>
<dbReference type="InterPro" id="IPR037143">
    <property type="entry name" value="4-PPantetheinyl_Trfase_dom_sf"/>
</dbReference>
<evidence type="ECO:0000256" key="1">
    <source>
        <dbReference type="ARBA" id="ARBA00010990"/>
    </source>
</evidence>
<dbReference type="EMBL" id="JBBUTG010000034">
    <property type="protein sequence ID" value="MEK8034754.1"/>
    <property type="molecule type" value="Genomic_DNA"/>
</dbReference>
<sequence>MIYSAHHGGAAGRCMACSAPHDGLHVWQVDLDDPHARADDCAQVLDAGERARADRFAFAPLRRRYLAAHAALRGILGLSLGRAPHAIALGTDANGKPCLADAPRPLRFNLSHSAGMALVAVSWRQEVGVDLERWSEPTHLMAMVSRYFSALEKDAFWTLPDEQRVRGFHRWWTLKEACLKATGVGLRFPLDAFSVEFRPQFRPRLLDGPSTMQGLQLWSLDMPGVGWSAALAWAQPPANGVRPSPTVRQWSWQGWRI</sequence>
<keyword evidence="2 5" id="KW-0808">Transferase</keyword>
<feature type="domain" description="4'-phosphopantetheinyl transferase N-terminal" evidence="4">
    <location>
        <begin position="42"/>
        <end position="121"/>
    </location>
</feature>
<feature type="domain" description="4'-phosphopantetheinyl transferase" evidence="3">
    <location>
        <begin position="127"/>
        <end position="205"/>
    </location>
</feature>
<dbReference type="SUPFAM" id="SSF56214">
    <property type="entry name" value="4'-phosphopantetheinyl transferase"/>
    <property type="match status" value="2"/>
</dbReference>
<dbReference type="Proteomes" id="UP001371218">
    <property type="component" value="Unassembled WGS sequence"/>
</dbReference>
<dbReference type="Pfam" id="PF22624">
    <property type="entry name" value="AASDHPPT_N"/>
    <property type="match status" value="1"/>
</dbReference>
<evidence type="ECO:0000259" key="3">
    <source>
        <dbReference type="Pfam" id="PF01648"/>
    </source>
</evidence>
<organism evidence="5 6">
    <name type="scientific">Ideonella lacteola</name>
    <dbReference type="NCBI Taxonomy" id="2984193"/>
    <lineage>
        <taxon>Bacteria</taxon>
        <taxon>Pseudomonadati</taxon>
        <taxon>Pseudomonadota</taxon>
        <taxon>Betaproteobacteria</taxon>
        <taxon>Burkholderiales</taxon>
        <taxon>Sphaerotilaceae</taxon>
        <taxon>Ideonella</taxon>
    </lineage>
</organism>
<evidence type="ECO:0000313" key="5">
    <source>
        <dbReference type="EMBL" id="MEK8034754.1"/>
    </source>
</evidence>
<comment type="caution">
    <text evidence="5">The sequence shown here is derived from an EMBL/GenBank/DDBJ whole genome shotgun (WGS) entry which is preliminary data.</text>
</comment>
<dbReference type="RefSeq" id="WP_341429185.1">
    <property type="nucleotide sequence ID" value="NZ_JBBUTG010000034.1"/>
</dbReference>
<dbReference type="Pfam" id="PF01648">
    <property type="entry name" value="ACPS"/>
    <property type="match status" value="1"/>
</dbReference>
<dbReference type="InterPro" id="IPR050559">
    <property type="entry name" value="P-Pant_transferase_sf"/>
</dbReference>
<gene>
    <name evidence="5" type="ORF">AACH06_28380</name>
</gene>
<dbReference type="Gene3D" id="3.90.470.20">
    <property type="entry name" value="4'-phosphopantetheinyl transferase domain"/>
    <property type="match status" value="1"/>
</dbReference>
<evidence type="ECO:0000313" key="6">
    <source>
        <dbReference type="Proteomes" id="UP001371218"/>
    </source>
</evidence>
<protein>
    <submittedName>
        <fullName evidence="5">4'-phosphopantetheinyl transferase superfamily protein</fullName>
    </submittedName>
</protein>
<evidence type="ECO:0000256" key="2">
    <source>
        <dbReference type="ARBA" id="ARBA00022679"/>
    </source>
</evidence>